<keyword evidence="3" id="KW-0804">Transcription</keyword>
<gene>
    <name evidence="5" type="ORF">CF386_06505</name>
</gene>
<dbReference type="Gene3D" id="1.20.120.530">
    <property type="entry name" value="GntR ligand-binding domain-like"/>
    <property type="match status" value="1"/>
</dbReference>
<evidence type="ECO:0000313" key="5">
    <source>
        <dbReference type="EMBL" id="ASK78867.1"/>
    </source>
</evidence>
<evidence type="ECO:0000256" key="2">
    <source>
        <dbReference type="ARBA" id="ARBA00023125"/>
    </source>
</evidence>
<protein>
    <submittedName>
        <fullName evidence="5">GntR family transcriptional regulator</fullName>
    </submittedName>
</protein>
<proteinExistence type="predicted"/>
<dbReference type="InterPro" id="IPR011711">
    <property type="entry name" value="GntR_C"/>
</dbReference>
<evidence type="ECO:0000256" key="3">
    <source>
        <dbReference type="ARBA" id="ARBA00023163"/>
    </source>
</evidence>
<evidence type="ECO:0000313" key="6">
    <source>
        <dbReference type="Proteomes" id="UP000242175"/>
    </source>
</evidence>
<dbReference type="AlphaFoldDB" id="A0A220VES8"/>
<evidence type="ECO:0000259" key="4">
    <source>
        <dbReference type="SMART" id="SM00895"/>
    </source>
</evidence>
<name>A0A220VES8_9GAMM</name>
<reference evidence="5 6" key="1">
    <citation type="journal article" date="2016" name="Int. J. Syst. Evol. Microbiol.">
        <title>Paraphotobacterium marinum gen. nov., sp. nov., a member of the family Vibrionaceae, isolated from surface seawater.</title>
        <authorList>
            <person name="Huang Z."/>
            <person name="Dong C."/>
            <person name="Shao Z."/>
        </authorList>
    </citation>
    <scope>NUCLEOTIDE SEQUENCE [LARGE SCALE GENOMIC DNA]</scope>
    <source>
        <strain evidence="5 6">NSCS20N07D</strain>
    </source>
</reference>
<feature type="domain" description="GntR C-terminal" evidence="4">
    <location>
        <begin position="159"/>
        <end position="288"/>
    </location>
</feature>
<dbReference type="InterPro" id="IPR036388">
    <property type="entry name" value="WH-like_DNA-bd_sf"/>
</dbReference>
<evidence type="ECO:0000256" key="1">
    <source>
        <dbReference type="ARBA" id="ARBA00023015"/>
    </source>
</evidence>
<dbReference type="EMBL" id="CP022355">
    <property type="protein sequence ID" value="ASK78867.1"/>
    <property type="molecule type" value="Genomic_DNA"/>
</dbReference>
<dbReference type="InterPro" id="IPR036390">
    <property type="entry name" value="WH_DNA-bd_sf"/>
</dbReference>
<dbReference type="SUPFAM" id="SSF48008">
    <property type="entry name" value="GntR ligand-binding domain-like"/>
    <property type="match status" value="1"/>
</dbReference>
<dbReference type="SMART" id="SM00895">
    <property type="entry name" value="FCD"/>
    <property type="match status" value="1"/>
</dbReference>
<keyword evidence="6" id="KW-1185">Reference proteome</keyword>
<keyword evidence="1" id="KW-0805">Transcription regulation</keyword>
<dbReference type="GO" id="GO:0003677">
    <property type="term" value="F:DNA binding"/>
    <property type="evidence" value="ECO:0007669"/>
    <property type="project" value="UniProtKB-KW"/>
</dbReference>
<dbReference type="Gene3D" id="1.10.10.10">
    <property type="entry name" value="Winged helix-like DNA-binding domain superfamily/Winged helix DNA-binding domain"/>
    <property type="match status" value="1"/>
</dbReference>
<dbReference type="InterPro" id="IPR008920">
    <property type="entry name" value="TF_FadR/GntR_C"/>
</dbReference>
<dbReference type="Proteomes" id="UP000242175">
    <property type="component" value="Chromosome large"/>
</dbReference>
<accession>A0A220VES8</accession>
<dbReference type="SUPFAM" id="SSF46785">
    <property type="entry name" value="Winged helix' DNA-binding domain"/>
    <property type="match status" value="2"/>
</dbReference>
<dbReference type="Pfam" id="PF07729">
    <property type="entry name" value="FCD"/>
    <property type="match status" value="1"/>
</dbReference>
<keyword evidence="2" id="KW-0238">DNA-binding</keyword>
<dbReference type="PANTHER" id="PTHR43537:SF51">
    <property type="entry name" value="HTH-TYPE TRANSCRIPTIONAL REGULATOR LGOR-RELATED"/>
    <property type="match status" value="1"/>
</dbReference>
<dbReference type="OrthoDB" id="9799812at2"/>
<organism evidence="5 6">
    <name type="scientific">Paraphotobacterium marinum</name>
    <dbReference type="NCBI Taxonomy" id="1755811"/>
    <lineage>
        <taxon>Bacteria</taxon>
        <taxon>Pseudomonadati</taxon>
        <taxon>Pseudomonadota</taxon>
        <taxon>Gammaproteobacteria</taxon>
        <taxon>Vibrionales</taxon>
        <taxon>Vibrionaceae</taxon>
        <taxon>Paraphotobacterium</taxon>
    </lineage>
</organism>
<dbReference type="KEGG" id="pmai:CF386_06505"/>
<dbReference type="PANTHER" id="PTHR43537">
    <property type="entry name" value="TRANSCRIPTIONAL REGULATOR, GNTR FAMILY"/>
    <property type="match status" value="1"/>
</dbReference>
<sequence length="299" mass="35210">MPRNQNLRNTVINQFLDSISQGNLSSPLPSNSALSNMFDVSRTTVKNVILYLCQIGVLSEKGTEYFLKREPKEEDFFKDIIHNKSNDNEHFGQVFTQLIYDRIIKPGDTFSEIELARRVGVQPIEVREFLLTFSKYNLIENINRGQWMMKVFDEKYAQQVFELRELLETYALHKFINLPDNDIRWSQARELLISHRSLRDTVGSDYKLFFELDRQFHQLIFSAADNPFVDQFWDIFTIIFHSHYQWGKSDNLKERNILAIEEHMAVLTCLINKNDIGATHELYRHLNTAKKNMVEGLHN</sequence>